<evidence type="ECO:0000313" key="3">
    <source>
        <dbReference type="Proteomes" id="UP000800235"/>
    </source>
</evidence>
<keyword evidence="1" id="KW-1133">Transmembrane helix</keyword>
<evidence type="ECO:0000313" key="2">
    <source>
        <dbReference type="EMBL" id="KAF2430713.1"/>
    </source>
</evidence>
<protein>
    <submittedName>
        <fullName evidence="2">Uncharacterized protein</fullName>
    </submittedName>
</protein>
<dbReference type="EMBL" id="MU007037">
    <property type="protein sequence ID" value="KAF2430713.1"/>
    <property type="molecule type" value="Genomic_DNA"/>
</dbReference>
<dbReference type="Proteomes" id="UP000800235">
    <property type="component" value="Unassembled WGS sequence"/>
</dbReference>
<accession>A0A9P4NSR0</accession>
<organism evidence="2 3">
    <name type="scientific">Tothia fuscella</name>
    <dbReference type="NCBI Taxonomy" id="1048955"/>
    <lineage>
        <taxon>Eukaryota</taxon>
        <taxon>Fungi</taxon>
        <taxon>Dikarya</taxon>
        <taxon>Ascomycota</taxon>
        <taxon>Pezizomycotina</taxon>
        <taxon>Dothideomycetes</taxon>
        <taxon>Pleosporomycetidae</taxon>
        <taxon>Venturiales</taxon>
        <taxon>Cylindrosympodiaceae</taxon>
        <taxon>Tothia</taxon>
    </lineage>
</organism>
<feature type="transmembrane region" description="Helical" evidence="1">
    <location>
        <begin position="32"/>
        <end position="55"/>
    </location>
</feature>
<reference evidence="2" key="1">
    <citation type="journal article" date="2020" name="Stud. Mycol.">
        <title>101 Dothideomycetes genomes: a test case for predicting lifestyles and emergence of pathogens.</title>
        <authorList>
            <person name="Haridas S."/>
            <person name="Albert R."/>
            <person name="Binder M."/>
            <person name="Bloem J."/>
            <person name="Labutti K."/>
            <person name="Salamov A."/>
            <person name="Andreopoulos B."/>
            <person name="Baker S."/>
            <person name="Barry K."/>
            <person name="Bills G."/>
            <person name="Bluhm B."/>
            <person name="Cannon C."/>
            <person name="Castanera R."/>
            <person name="Culley D."/>
            <person name="Daum C."/>
            <person name="Ezra D."/>
            <person name="Gonzalez J."/>
            <person name="Henrissat B."/>
            <person name="Kuo A."/>
            <person name="Liang C."/>
            <person name="Lipzen A."/>
            <person name="Lutzoni F."/>
            <person name="Magnuson J."/>
            <person name="Mondo S."/>
            <person name="Nolan M."/>
            <person name="Ohm R."/>
            <person name="Pangilinan J."/>
            <person name="Park H.-J."/>
            <person name="Ramirez L."/>
            <person name="Alfaro M."/>
            <person name="Sun H."/>
            <person name="Tritt A."/>
            <person name="Yoshinaga Y."/>
            <person name="Zwiers L.-H."/>
            <person name="Turgeon B."/>
            <person name="Goodwin S."/>
            <person name="Spatafora J."/>
            <person name="Crous P."/>
            <person name="Grigoriev I."/>
        </authorList>
    </citation>
    <scope>NUCLEOTIDE SEQUENCE</scope>
    <source>
        <strain evidence="2">CBS 130266</strain>
    </source>
</reference>
<proteinExistence type="predicted"/>
<keyword evidence="1" id="KW-0472">Membrane</keyword>
<keyword evidence="3" id="KW-1185">Reference proteome</keyword>
<sequence length="155" mass="17937">MESCFERAHPPKFAFHRMGSICIILSIRKGGVLIRCLLGITSMPILFIFQLYSIFGISRGVACYDNHVAEYTVVVQRQLKSELDSCLRHCTIPSRVHQLNMSQPVPKRLDRLLHAIHFSAERGGPNLRRSRTCMPMKEYFRICVLYRRGSQIDFH</sequence>
<comment type="caution">
    <text evidence="2">The sequence shown here is derived from an EMBL/GenBank/DDBJ whole genome shotgun (WGS) entry which is preliminary data.</text>
</comment>
<name>A0A9P4NSR0_9PEZI</name>
<dbReference type="AlphaFoldDB" id="A0A9P4NSR0"/>
<gene>
    <name evidence="2" type="ORF">EJ08DRAFT_218264</name>
</gene>
<evidence type="ECO:0000256" key="1">
    <source>
        <dbReference type="SAM" id="Phobius"/>
    </source>
</evidence>
<keyword evidence="1" id="KW-0812">Transmembrane</keyword>